<protein>
    <recommendedName>
        <fullName evidence="4">Tetratricopeptide repeat protein</fullName>
    </recommendedName>
</protein>
<dbReference type="SUPFAM" id="SSF53335">
    <property type="entry name" value="S-adenosyl-L-methionine-dependent methyltransferases"/>
    <property type="match status" value="1"/>
</dbReference>
<dbReference type="EMBL" id="CP073653">
    <property type="protein sequence ID" value="QUN33013.1"/>
    <property type="molecule type" value="Genomic_DNA"/>
</dbReference>
<sequence length="544" mass="62820">MSEKNKKYNITKASNSKVNESSGAVVEAGKPLSQSMLWKLQTEFFANQGPEAWIKGIVPQYITTNPYIANQYAKTVFGYLRDYVGREDVDKNTVIYIMELAAGVGRFTYTFLKRFLHMIENSSLKDIKFKYIVTDFAERNIEYWQNHSFLSPYFEAGILDCATFDISKDDEIKLRHSGEVLSKGKMKNPLILFANYTFDSLPQDTFYVNNGEIYEGVITITSPDEKGDPNDKSILAGLDYYYTDKKIDGNSYYEDKNLNDVLMHYKNSLEDTAFYMPIIGLRCISRLRKLFNDDVILISADKGYKNEESMDKNYHPFLSKHGCISMTVNFHAIELYFKELGGKAIHSIYEHENINVSLFMVSNSDNDFIETSMAYNEIIESVGPDDFYIMKKAIMPLSNSLTTKELLTFLRFTLWDSRTLLELYNILIERIENEENFPKDELADDINKVWEYYFPIGEEGDLGYYFGSILGYLGYDNDALKLLESSLEFYGECPETNYEIALCYYNLQQIDKALEYTEKSIGLDSDFEQGKNLKNIIEDILSDN</sequence>
<dbReference type="Gene3D" id="3.40.50.12710">
    <property type="match status" value="1"/>
</dbReference>
<proteinExistence type="predicted"/>
<evidence type="ECO:0000313" key="2">
    <source>
        <dbReference type="EMBL" id="QUN33013.1"/>
    </source>
</evidence>
<dbReference type="InterPro" id="IPR011990">
    <property type="entry name" value="TPR-like_helical_dom_sf"/>
</dbReference>
<reference evidence="2" key="1">
    <citation type="submission" date="2021-04" db="EMBL/GenBank/DDBJ databases">
        <title>Complete genome sequence of the type strain Clostridium beijerinckii NRRL B-598.</title>
        <authorList>
            <person name="Sedlar K."/>
            <person name="Branska B."/>
            <person name="Bezdicek M."/>
            <person name="Nykrynova M."/>
            <person name="Lengerova M."/>
            <person name="Skutkova H."/>
            <person name="Patakova P."/>
        </authorList>
    </citation>
    <scope>NUCLEOTIDE SEQUENCE</scope>
    <source>
        <strain evidence="2">DSM 791</strain>
    </source>
</reference>
<keyword evidence="3" id="KW-1185">Reference proteome</keyword>
<dbReference type="InterPro" id="IPR038375">
    <property type="entry name" value="NDUFAF7_sf"/>
</dbReference>
<name>A0AB74V9B8_CLOBE</name>
<gene>
    <name evidence="2" type="ORF">KEC93_13470</name>
</gene>
<dbReference type="Gene3D" id="1.25.40.10">
    <property type="entry name" value="Tetratricopeptide repeat domain"/>
    <property type="match status" value="1"/>
</dbReference>
<dbReference type="Proteomes" id="UP000679373">
    <property type="component" value="Chromosome"/>
</dbReference>
<organism evidence="2 3">
    <name type="scientific">Clostridium beijerinckii</name>
    <name type="common">Clostridium MP</name>
    <dbReference type="NCBI Taxonomy" id="1520"/>
    <lineage>
        <taxon>Bacteria</taxon>
        <taxon>Bacillati</taxon>
        <taxon>Bacillota</taxon>
        <taxon>Clostridia</taxon>
        <taxon>Eubacteriales</taxon>
        <taxon>Clostridiaceae</taxon>
        <taxon>Clostridium</taxon>
    </lineage>
</organism>
<keyword evidence="1" id="KW-0802">TPR repeat</keyword>
<evidence type="ECO:0000313" key="3">
    <source>
        <dbReference type="Proteomes" id="UP000679373"/>
    </source>
</evidence>
<dbReference type="InterPro" id="IPR019734">
    <property type="entry name" value="TPR_rpt"/>
</dbReference>
<dbReference type="PROSITE" id="PS50005">
    <property type="entry name" value="TPR"/>
    <property type="match status" value="1"/>
</dbReference>
<evidence type="ECO:0008006" key="4">
    <source>
        <dbReference type="Google" id="ProtNLM"/>
    </source>
</evidence>
<evidence type="ECO:0000256" key="1">
    <source>
        <dbReference type="PROSITE-ProRule" id="PRU00339"/>
    </source>
</evidence>
<feature type="repeat" description="TPR" evidence="1">
    <location>
        <begin position="494"/>
        <end position="527"/>
    </location>
</feature>
<dbReference type="RefSeq" id="WP_077869542.1">
    <property type="nucleotide sequence ID" value="NZ_BKAK01000042.1"/>
</dbReference>
<dbReference type="InterPro" id="IPR029063">
    <property type="entry name" value="SAM-dependent_MTases_sf"/>
</dbReference>
<dbReference type="SMART" id="SM00028">
    <property type="entry name" value="TPR"/>
    <property type="match status" value="1"/>
</dbReference>
<dbReference type="AlphaFoldDB" id="A0AB74V9B8"/>
<dbReference type="SUPFAM" id="SSF48452">
    <property type="entry name" value="TPR-like"/>
    <property type="match status" value="1"/>
</dbReference>
<dbReference type="GeneID" id="66345551"/>
<accession>A0AB74V9B8</accession>